<proteinExistence type="predicted"/>
<dbReference type="RefSeq" id="WP_310798963.1">
    <property type="nucleotide sequence ID" value="NZ_CP123872.1"/>
</dbReference>
<name>A0AA52H9N9_9PROT</name>
<keyword evidence="1" id="KW-0812">Transmembrane</keyword>
<protein>
    <submittedName>
        <fullName evidence="2">Uncharacterized protein</fullName>
    </submittedName>
</protein>
<dbReference type="Proteomes" id="UP001268683">
    <property type="component" value="Chromosome"/>
</dbReference>
<evidence type="ECO:0000313" key="2">
    <source>
        <dbReference type="EMBL" id="WND03114.1"/>
    </source>
</evidence>
<keyword evidence="1" id="KW-0472">Membrane</keyword>
<reference evidence="2" key="1">
    <citation type="submission" date="2023-04" db="EMBL/GenBank/DDBJ databases">
        <title>Complete genome sequence of Temperatibacter marinus.</title>
        <authorList>
            <person name="Rong J.-C."/>
            <person name="Yi M.-L."/>
            <person name="Zhao Q."/>
        </authorList>
    </citation>
    <scope>NUCLEOTIDE SEQUENCE</scope>
    <source>
        <strain evidence="2">NBRC 110045</strain>
    </source>
</reference>
<dbReference type="EMBL" id="CP123872">
    <property type="protein sequence ID" value="WND03114.1"/>
    <property type="molecule type" value="Genomic_DNA"/>
</dbReference>
<feature type="transmembrane region" description="Helical" evidence="1">
    <location>
        <begin position="12"/>
        <end position="35"/>
    </location>
</feature>
<dbReference type="AlphaFoldDB" id="A0AA52H9N9"/>
<keyword evidence="3" id="KW-1185">Reference proteome</keyword>
<evidence type="ECO:0000313" key="3">
    <source>
        <dbReference type="Proteomes" id="UP001268683"/>
    </source>
</evidence>
<accession>A0AA52H9N9</accession>
<evidence type="ECO:0000256" key="1">
    <source>
        <dbReference type="SAM" id="Phobius"/>
    </source>
</evidence>
<gene>
    <name evidence="2" type="ORF">QGN29_01880</name>
</gene>
<sequence>MTEVPQKMTVKGHLKVIGIAVLFSTIVYSAVKIIYQIAEHFGLNG</sequence>
<dbReference type="KEGG" id="tmk:QGN29_01880"/>
<organism evidence="2 3">
    <name type="scientific">Temperatibacter marinus</name>
    <dbReference type="NCBI Taxonomy" id="1456591"/>
    <lineage>
        <taxon>Bacteria</taxon>
        <taxon>Pseudomonadati</taxon>
        <taxon>Pseudomonadota</taxon>
        <taxon>Alphaproteobacteria</taxon>
        <taxon>Kordiimonadales</taxon>
        <taxon>Temperatibacteraceae</taxon>
        <taxon>Temperatibacter</taxon>
    </lineage>
</organism>
<keyword evidence="1" id="KW-1133">Transmembrane helix</keyword>